<accession>Q0C468</accession>
<sequence>MRMAIVAGAFAFALTACGGTGGAKASMVKSCTDAGEEAEMCNCIADGLEESLDPKTFNTVAKAMAQGEEKGGEAIESLPAEEQTKIMSAMMSTGMTCAFGGAN</sequence>
<evidence type="ECO:0000313" key="2">
    <source>
        <dbReference type="EMBL" id="ABI77882.1"/>
    </source>
</evidence>
<name>Q0C468_HYPNA</name>
<dbReference type="KEGG" id="hne:HNE_0747"/>
<keyword evidence="1" id="KW-0732">Signal</keyword>
<feature type="signal peptide" evidence="1">
    <location>
        <begin position="1"/>
        <end position="18"/>
    </location>
</feature>
<dbReference type="Proteomes" id="UP000001959">
    <property type="component" value="Chromosome"/>
</dbReference>
<proteinExistence type="predicted"/>
<dbReference type="RefSeq" id="WP_011645775.1">
    <property type="nucleotide sequence ID" value="NC_008358.1"/>
</dbReference>
<keyword evidence="2" id="KW-0449">Lipoprotein</keyword>
<dbReference type="PROSITE" id="PS51257">
    <property type="entry name" value="PROKAR_LIPOPROTEIN"/>
    <property type="match status" value="1"/>
</dbReference>
<protein>
    <submittedName>
        <fullName evidence="2">Putative lipoprotein</fullName>
    </submittedName>
</protein>
<dbReference type="eggNOG" id="ENOG5032I3X">
    <property type="taxonomic scope" value="Bacteria"/>
</dbReference>
<keyword evidence="3" id="KW-1185">Reference proteome</keyword>
<dbReference type="EMBL" id="CP000158">
    <property type="protein sequence ID" value="ABI77882.1"/>
    <property type="molecule type" value="Genomic_DNA"/>
</dbReference>
<gene>
    <name evidence="2" type="ordered locus">HNE_0747</name>
</gene>
<dbReference type="AlphaFoldDB" id="Q0C468"/>
<dbReference type="STRING" id="228405.HNE_0747"/>
<reference evidence="2 3" key="1">
    <citation type="journal article" date="2006" name="J. Bacteriol.">
        <title>Comparative genomic evidence for a close relationship between the dimorphic prosthecate bacteria Hyphomonas neptunium and Caulobacter crescentus.</title>
        <authorList>
            <person name="Badger J.H."/>
            <person name="Hoover T.R."/>
            <person name="Brun Y.V."/>
            <person name="Weiner R.M."/>
            <person name="Laub M.T."/>
            <person name="Alexandre G."/>
            <person name="Mrazek J."/>
            <person name="Ren Q."/>
            <person name="Paulsen I.T."/>
            <person name="Nelson K.E."/>
            <person name="Khouri H.M."/>
            <person name="Radune D."/>
            <person name="Sosa J."/>
            <person name="Dodson R.J."/>
            <person name="Sullivan S.A."/>
            <person name="Rosovitz M.J."/>
            <person name="Madupu R."/>
            <person name="Brinkac L.M."/>
            <person name="Durkin A.S."/>
            <person name="Daugherty S.C."/>
            <person name="Kothari S.P."/>
            <person name="Giglio M.G."/>
            <person name="Zhou L."/>
            <person name="Haft D.H."/>
            <person name="Selengut J.D."/>
            <person name="Davidsen T.M."/>
            <person name="Yang Q."/>
            <person name="Zafar N."/>
            <person name="Ward N.L."/>
        </authorList>
    </citation>
    <scope>NUCLEOTIDE SEQUENCE [LARGE SCALE GENOMIC DNA]</scope>
    <source>
        <strain evidence="2 3">ATCC 15444</strain>
    </source>
</reference>
<evidence type="ECO:0000313" key="3">
    <source>
        <dbReference type="Proteomes" id="UP000001959"/>
    </source>
</evidence>
<organism evidence="2 3">
    <name type="scientific">Hyphomonas neptunium (strain ATCC 15444)</name>
    <dbReference type="NCBI Taxonomy" id="228405"/>
    <lineage>
        <taxon>Bacteria</taxon>
        <taxon>Pseudomonadati</taxon>
        <taxon>Pseudomonadota</taxon>
        <taxon>Alphaproteobacteria</taxon>
        <taxon>Hyphomonadales</taxon>
        <taxon>Hyphomonadaceae</taxon>
        <taxon>Hyphomonas</taxon>
    </lineage>
</organism>
<evidence type="ECO:0000256" key="1">
    <source>
        <dbReference type="SAM" id="SignalP"/>
    </source>
</evidence>
<dbReference type="HOGENOM" id="CLU_2355878_0_0_5"/>
<feature type="chain" id="PRO_5004169811" evidence="1">
    <location>
        <begin position="19"/>
        <end position="103"/>
    </location>
</feature>